<sequence length="181" mass="19083">MENPAPFSAASVAVTCSGLAEKARETAAAIDTVVADGSARDPALQKELAFLSTRLQQFRQHADQLGQCVVEASVVSAKLQAVLAQTLPDCDKTISIVSEEVKHAGATSLVHAIVVGTVSEFEAVLAAYSRVFFFATQLATIDVSEEQDSKLDHVDAQRLLETAGSAAQRVSSSRSVLLVPN</sequence>
<evidence type="ECO:0000313" key="2">
    <source>
        <dbReference type="Proteomes" id="UP001287356"/>
    </source>
</evidence>
<evidence type="ECO:0000313" key="1">
    <source>
        <dbReference type="EMBL" id="KAK3382081.1"/>
    </source>
</evidence>
<proteinExistence type="predicted"/>
<comment type="caution">
    <text evidence="1">The sequence shown here is derived from an EMBL/GenBank/DDBJ whole genome shotgun (WGS) entry which is preliminary data.</text>
</comment>
<dbReference type="Proteomes" id="UP001287356">
    <property type="component" value="Unassembled WGS sequence"/>
</dbReference>
<dbReference type="EMBL" id="JAULSN010000001">
    <property type="protein sequence ID" value="KAK3382081.1"/>
    <property type="molecule type" value="Genomic_DNA"/>
</dbReference>
<dbReference type="AlphaFoldDB" id="A0AAE0NIC6"/>
<reference evidence="1" key="1">
    <citation type="journal article" date="2023" name="Mol. Phylogenet. Evol.">
        <title>Genome-scale phylogeny and comparative genomics of the fungal order Sordariales.</title>
        <authorList>
            <person name="Hensen N."/>
            <person name="Bonometti L."/>
            <person name="Westerberg I."/>
            <person name="Brannstrom I.O."/>
            <person name="Guillou S."/>
            <person name="Cros-Aarteil S."/>
            <person name="Calhoun S."/>
            <person name="Haridas S."/>
            <person name="Kuo A."/>
            <person name="Mondo S."/>
            <person name="Pangilinan J."/>
            <person name="Riley R."/>
            <person name="LaButti K."/>
            <person name="Andreopoulos B."/>
            <person name="Lipzen A."/>
            <person name="Chen C."/>
            <person name="Yan M."/>
            <person name="Daum C."/>
            <person name="Ng V."/>
            <person name="Clum A."/>
            <person name="Steindorff A."/>
            <person name="Ohm R.A."/>
            <person name="Martin F."/>
            <person name="Silar P."/>
            <person name="Natvig D.O."/>
            <person name="Lalanne C."/>
            <person name="Gautier V."/>
            <person name="Ament-Velasquez S.L."/>
            <person name="Kruys A."/>
            <person name="Hutchinson M.I."/>
            <person name="Powell A.J."/>
            <person name="Barry K."/>
            <person name="Miller A.N."/>
            <person name="Grigoriev I.V."/>
            <person name="Debuchy R."/>
            <person name="Gladieux P."/>
            <person name="Hiltunen Thoren M."/>
            <person name="Johannesson H."/>
        </authorList>
    </citation>
    <scope>NUCLEOTIDE SEQUENCE</scope>
    <source>
        <strain evidence="1">CBS 958.72</strain>
    </source>
</reference>
<name>A0AAE0NIC6_9PEZI</name>
<keyword evidence="2" id="KW-1185">Reference proteome</keyword>
<organism evidence="1 2">
    <name type="scientific">Lasiosphaeria ovina</name>
    <dbReference type="NCBI Taxonomy" id="92902"/>
    <lineage>
        <taxon>Eukaryota</taxon>
        <taxon>Fungi</taxon>
        <taxon>Dikarya</taxon>
        <taxon>Ascomycota</taxon>
        <taxon>Pezizomycotina</taxon>
        <taxon>Sordariomycetes</taxon>
        <taxon>Sordariomycetidae</taxon>
        <taxon>Sordariales</taxon>
        <taxon>Lasiosphaeriaceae</taxon>
        <taxon>Lasiosphaeria</taxon>
    </lineage>
</organism>
<accession>A0AAE0NIC6</accession>
<reference evidence="1" key="2">
    <citation type="submission" date="2023-06" db="EMBL/GenBank/DDBJ databases">
        <authorList>
            <consortium name="Lawrence Berkeley National Laboratory"/>
            <person name="Haridas S."/>
            <person name="Hensen N."/>
            <person name="Bonometti L."/>
            <person name="Westerberg I."/>
            <person name="Brannstrom I.O."/>
            <person name="Guillou S."/>
            <person name="Cros-Aarteil S."/>
            <person name="Calhoun S."/>
            <person name="Kuo A."/>
            <person name="Mondo S."/>
            <person name="Pangilinan J."/>
            <person name="Riley R."/>
            <person name="Labutti K."/>
            <person name="Andreopoulos B."/>
            <person name="Lipzen A."/>
            <person name="Chen C."/>
            <person name="Yanf M."/>
            <person name="Daum C."/>
            <person name="Ng V."/>
            <person name="Clum A."/>
            <person name="Steindorff A."/>
            <person name="Ohm R."/>
            <person name="Martin F."/>
            <person name="Silar P."/>
            <person name="Natvig D."/>
            <person name="Lalanne C."/>
            <person name="Gautier V."/>
            <person name="Ament-Velasquez S.L."/>
            <person name="Kruys A."/>
            <person name="Hutchinson M.I."/>
            <person name="Powell A.J."/>
            <person name="Barry K."/>
            <person name="Miller A.N."/>
            <person name="Grigoriev I.V."/>
            <person name="Debuchy R."/>
            <person name="Gladieux P."/>
            <person name="Thoren M.H."/>
            <person name="Johannesson H."/>
        </authorList>
    </citation>
    <scope>NUCLEOTIDE SEQUENCE</scope>
    <source>
        <strain evidence="1">CBS 958.72</strain>
    </source>
</reference>
<gene>
    <name evidence="1" type="ORF">B0T24DRAFT_517754</name>
</gene>
<protein>
    <submittedName>
        <fullName evidence="1">Uncharacterized protein</fullName>
    </submittedName>
</protein>